<keyword evidence="3" id="KW-1185">Reference proteome</keyword>
<comment type="caution">
    <text evidence="2">The sequence shown here is derived from an EMBL/GenBank/DDBJ whole genome shotgun (WGS) entry which is preliminary data.</text>
</comment>
<evidence type="ECO:0000313" key="3">
    <source>
        <dbReference type="Proteomes" id="UP001499852"/>
    </source>
</evidence>
<sequence>MKPAVLRSLVAYDLKTERVHHEQELVDLDVAAAGRLLGSSAEDPELYDVYRVQVAEAGFFSSWLPSSYLFDFDLFDYFLETRQEA</sequence>
<dbReference type="InterPro" id="IPR056100">
    <property type="entry name" value="DUF7683"/>
</dbReference>
<gene>
    <name evidence="2" type="ORF">GCM10023213_33620</name>
</gene>
<accession>A0ABP9PF48</accession>
<proteinExistence type="predicted"/>
<evidence type="ECO:0000313" key="2">
    <source>
        <dbReference type="EMBL" id="GAA5144145.1"/>
    </source>
</evidence>
<dbReference type="EMBL" id="BAABIA010000007">
    <property type="protein sequence ID" value="GAA5144145.1"/>
    <property type="molecule type" value="Genomic_DNA"/>
</dbReference>
<dbReference type="RefSeq" id="WP_345737552.1">
    <property type="nucleotide sequence ID" value="NZ_BAABIA010000007.1"/>
</dbReference>
<reference evidence="3" key="1">
    <citation type="journal article" date="2019" name="Int. J. Syst. Evol. Microbiol.">
        <title>The Global Catalogue of Microorganisms (GCM) 10K type strain sequencing project: providing services to taxonomists for standard genome sequencing and annotation.</title>
        <authorList>
            <consortium name="The Broad Institute Genomics Platform"/>
            <consortium name="The Broad Institute Genome Sequencing Center for Infectious Disease"/>
            <person name="Wu L."/>
            <person name="Ma J."/>
        </authorList>
    </citation>
    <scope>NUCLEOTIDE SEQUENCE [LARGE SCALE GENOMIC DNA]</scope>
    <source>
        <strain evidence="3">JCM 18053</strain>
    </source>
</reference>
<organism evidence="2 3">
    <name type="scientific">Prosthecobacter algae</name>
    <dbReference type="NCBI Taxonomy" id="1144682"/>
    <lineage>
        <taxon>Bacteria</taxon>
        <taxon>Pseudomonadati</taxon>
        <taxon>Verrucomicrobiota</taxon>
        <taxon>Verrucomicrobiia</taxon>
        <taxon>Verrucomicrobiales</taxon>
        <taxon>Verrucomicrobiaceae</taxon>
        <taxon>Prosthecobacter</taxon>
    </lineage>
</organism>
<name>A0ABP9PF48_9BACT</name>
<dbReference type="Pfam" id="PF24731">
    <property type="entry name" value="DUF7683"/>
    <property type="match status" value="1"/>
</dbReference>
<protein>
    <recommendedName>
        <fullName evidence="1">DUF7683 domain-containing protein</fullName>
    </recommendedName>
</protein>
<dbReference type="Proteomes" id="UP001499852">
    <property type="component" value="Unassembled WGS sequence"/>
</dbReference>
<feature type="domain" description="DUF7683" evidence="1">
    <location>
        <begin position="7"/>
        <end position="80"/>
    </location>
</feature>
<evidence type="ECO:0000259" key="1">
    <source>
        <dbReference type="Pfam" id="PF24731"/>
    </source>
</evidence>